<keyword evidence="4 10" id="KW-0963">Cytoplasm</keyword>
<comment type="function">
    <text evidence="1">Probable adenosyl-L-methionine (AdoMet)-dependent tRNA (uracil-O(2)-)-methyltransferase.</text>
</comment>
<name>A0A8S4RTG7_9NEOP</name>
<dbReference type="InterPro" id="IPR029063">
    <property type="entry name" value="SAM-dependent_MTases_sf"/>
</dbReference>
<evidence type="ECO:0000256" key="1">
    <source>
        <dbReference type="ARBA" id="ARBA00002778"/>
    </source>
</evidence>
<sequence>MSMLSLGTLPSYISLNVSEKSKQWLKDTVLPQVVKWSKEFLGSEANKVCNESLALVLQDKYYEKYNQLKIKYGKEMVKIWPECTDPTKFVYEDIAISTYLLLLWEEERTPQTFVDVGCGNGLLVYILTMEGHDGIGVDVRKRKIWDLYPDNIKLKEMTITPTNYHTISHGNWIIGNHSDELTPWIPVIAARSSYKCNFFLLPCCAYNLDGTKYQRHNSAKSQYSEYLEYIQKLCQEFGFETKIDRLKIPSTKRICLISQNRMYVEEEYQKYFNIIQEIVNEQIGLSNNELKYFKTRESVEKVKNCTQIDKGVTDHIIKCITSYLLQGCNLEDDWSCGKIVQMNELVELIPSDMLKALKSECGGLQTLLRNNHHIFDVQKGCVQLRFPRTMDEVKKKIKSNRNSDVKMQEKKCWFFINHPQGCPLDRSVCSFLH</sequence>
<keyword evidence="5 10" id="KW-0489">Methyltransferase</keyword>
<evidence type="ECO:0000256" key="10">
    <source>
        <dbReference type="RuleBase" id="RU368004"/>
    </source>
</evidence>
<protein>
    <recommendedName>
        <fullName evidence="10">tRNA (uracil-O(2)-)-methyltransferase</fullName>
        <ecNumber evidence="10">2.1.1.211</ecNumber>
    </recommendedName>
</protein>
<comment type="function">
    <text evidence="10">Adenosyl-L-methionine (AdoMet)-dependent tRNA (uracil-O(2)-)-methyltransferase.</text>
</comment>
<dbReference type="Proteomes" id="UP000838756">
    <property type="component" value="Unassembled WGS sequence"/>
</dbReference>
<comment type="caution">
    <text evidence="11">The sequence shown here is derived from an EMBL/GenBank/DDBJ whole genome shotgun (WGS) entry which is preliminary data.</text>
</comment>
<keyword evidence="6 10" id="KW-0808">Transferase</keyword>
<keyword evidence="8 10" id="KW-0819">tRNA processing</keyword>
<dbReference type="GO" id="GO:0141101">
    <property type="term" value="F:tRNA(Ser) (uridine(44)-2'-O-)-methyltransferase activity"/>
    <property type="evidence" value="ECO:0007669"/>
    <property type="project" value="UniProtKB-EC"/>
</dbReference>
<dbReference type="SUPFAM" id="SSF53335">
    <property type="entry name" value="S-adenosyl-L-methionine-dependent methyltransferases"/>
    <property type="match status" value="1"/>
</dbReference>
<evidence type="ECO:0000313" key="12">
    <source>
        <dbReference type="Proteomes" id="UP000838756"/>
    </source>
</evidence>
<dbReference type="InterPro" id="IPR011671">
    <property type="entry name" value="tRNA_uracil_MeTrfase"/>
</dbReference>
<dbReference type="EMBL" id="CAKXAJ010025574">
    <property type="protein sequence ID" value="CAH2241166.1"/>
    <property type="molecule type" value="Genomic_DNA"/>
</dbReference>
<keyword evidence="7 10" id="KW-0949">S-adenosyl-L-methionine</keyword>
<proteinExistence type="inferred from homology"/>
<comment type="subcellular location">
    <subcellularLocation>
        <location evidence="2 10">Cytoplasm</location>
    </subcellularLocation>
</comment>
<evidence type="ECO:0000313" key="11">
    <source>
        <dbReference type="EMBL" id="CAH2241166.1"/>
    </source>
</evidence>
<gene>
    <name evidence="11" type="primary">jg3232</name>
    <name evidence="11" type="ORF">PAEG_LOCUS17618</name>
</gene>
<evidence type="ECO:0000256" key="5">
    <source>
        <dbReference type="ARBA" id="ARBA00022603"/>
    </source>
</evidence>
<reference evidence="11" key="1">
    <citation type="submission" date="2022-03" db="EMBL/GenBank/DDBJ databases">
        <authorList>
            <person name="Lindestad O."/>
        </authorList>
    </citation>
    <scope>NUCLEOTIDE SEQUENCE</scope>
</reference>
<comment type="catalytic activity">
    <reaction evidence="9 10">
        <text>uridine(44) in tRNA(Ser) + S-adenosyl-L-methionine = 2'-O-methyluridine(44) in tRNA(Ser) + S-adenosyl-L-homocysteine + H(+)</text>
        <dbReference type="Rhea" id="RHEA:43100"/>
        <dbReference type="Rhea" id="RHEA-COMP:10339"/>
        <dbReference type="Rhea" id="RHEA-COMP:10340"/>
        <dbReference type="ChEBI" id="CHEBI:15378"/>
        <dbReference type="ChEBI" id="CHEBI:57856"/>
        <dbReference type="ChEBI" id="CHEBI:59789"/>
        <dbReference type="ChEBI" id="CHEBI:65315"/>
        <dbReference type="ChEBI" id="CHEBI:74478"/>
        <dbReference type="EC" id="2.1.1.211"/>
    </reaction>
</comment>
<evidence type="ECO:0000256" key="3">
    <source>
        <dbReference type="ARBA" id="ARBA00009056"/>
    </source>
</evidence>
<evidence type="ECO:0000256" key="4">
    <source>
        <dbReference type="ARBA" id="ARBA00022490"/>
    </source>
</evidence>
<dbReference type="GO" id="GO:0030488">
    <property type="term" value="P:tRNA methylation"/>
    <property type="evidence" value="ECO:0007669"/>
    <property type="project" value="UniProtKB-UniRule"/>
</dbReference>
<evidence type="ECO:0000256" key="8">
    <source>
        <dbReference type="ARBA" id="ARBA00022694"/>
    </source>
</evidence>
<evidence type="ECO:0000256" key="2">
    <source>
        <dbReference type="ARBA" id="ARBA00004496"/>
    </source>
</evidence>
<evidence type="ECO:0000256" key="6">
    <source>
        <dbReference type="ARBA" id="ARBA00022679"/>
    </source>
</evidence>
<dbReference type="PANTHER" id="PTHR21210:SF0">
    <property type="entry name" value="TRNA (URACIL-O(2)-)-METHYLTRANSFERASE-RELATED"/>
    <property type="match status" value="1"/>
</dbReference>
<dbReference type="Pfam" id="PF07757">
    <property type="entry name" value="AdoMet_MTase"/>
    <property type="match status" value="1"/>
</dbReference>
<organism evidence="11 12">
    <name type="scientific">Pararge aegeria aegeria</name>
    <dbReference type="NCBI Taxonomy" id="348720"/>
    <lineage>
        <taxon>Eukaryota</taxon>
        <taxon>Metazoa</taxon>
        <taxon>Ecdysozoa</taxon>
        <taxon>Arthropoda</taxon>
        <taxon>Hexapoda</taxon>
        <taxon>Insecta</taxon>
        <taxon>Pterygota</taxon>
        <taxon>Neoptera</taxon>
        <taxon>Endopterygota</taxon>
        <taxon>Lepidoptera</taxon>
        <taxon>Glossata</taxon>
        <taxon>Ditrysia</taxon>
        <taxon>Papilionoidea</taxon>
        <taxon>Nymphalidae</taxon>
        <taxon>Satyrinae</taxon>
        <taxon>Satyrini</taxon>
        <taxon>Parargina</taxon>
        <taxon>Pararge</taxon>
    </lineage>
</organism>
<dbReference type="GO" id="GO:0005737">
    <property type="term" value="C:cytoplasm"/>
    <property type="evidence" value="ECO:0007669"/>
    <property type="project" value="UniProtKB-SubCell"/>
</dbReference>
<dbReference type="OrthoDB" id="10047021at2759"/>
<accession>A0A8S4RTG7</accession>
<dbReference type="AlphaFoldDB" id="A0A8S4RTG7"/>
<keyword evidence="12" id="KW-1185">Reference proteome</keyword>
<dbReference type="EC" id="2.1.1.211" evidence="10"/>
<evidence type="ECO:0000256" key="9">
    <source>
        <dbReference type="ARBA" id="ARBA00047957"/>
    </source>
</evidence>
<evidence type="ECO:0000256" key="7">
    <source>
        <dbReference type="ARBA" id="ARBA00022691"/>
    </source>
</evidence>
<dbReference type="PANTHER" id="PTHR21210">
    <property type="entry name" value="TRNA (URACIL-O(2)-)-METHYLTRANSFERASE-RELATED"/>
    <property type="match status" value="1"/>
</dbReference>
<comment type="similarity">
    <text evidence="3 10">Belongs to the TRM44 family.</text>
</comment>